<dbReference type="RefSeq" id="WP_117929189.1">
    <property type="nucleotide sequence ID" value="NZ_QRYT01000084.1"/>
</dbReference>
<organism evidence="2 3">
    <name type="scientific">Phocaeicola vulgatus</name>
    <name type="common">Bacteroides vulgatus</name>
    <dbReference type="NCBI Taxonomy" id="821"/>
    <lineage>
        <taxon>Bacteria</taxon>
        <taxon>Pseudomonadati</taxon>
        <taxon>Bacteroidota</taxon>
        <taxon>Bacteroidia</taxon>
        <taxon>Bacteroidales</taxon>
        <taxon>Bacteroidaceae</taxon>
        <taxon>Phocaeicola</taxon>
    </lineage>
</organism>
<name>A0A412VDH1_PHOVU</name>
<evidence type="ECO:0000259" key="1">
    <source>
        <dbReference type="Pfam" id="PF04965"/>
    </source>
</evidence>
<dbReference type="Proteomes" id="UP000285379">
    <property type="component" value="Unassembled WGS sequence"/>
</dbReference>
<dbReference type="SUPFAM" id="SSF160719">
    <property type="entry name" value="gpW/gp25-like"/>
    <property type="match status" value="1"/>
</dbReference>
<dbReference type="Gene3D" id="3.10.450.40">
    <property type="match status" value="1"/>
</dbReference>
<protein>
    <recommendedName>
        <fullName evidence="1">IraD/Gp25-like domain-containing protein</fullName>
    </recommendedName>
</protein>
<dbReference type="Pfam" id="PF04965">
    <property type="entry name" value="GPW_gp25"/>
    <property type="match status" value="1"/>
</dbReference>
<feature type="domain" description="IraD/Gp25-like" evidence="1">
    <location>
        <begin position="37"/>
        <end position="113"/>
    </location>
</feature>
<accession>A0A412VDH1</accession>
<proteinExistence type="predicted"/>
<dbReference type="EMBL" id="QRYT01000084">
    <property type="protein sequence ID" value="RGV03317.1"/>
    <property type="molecule type" value="Genomic_DNA"/>
</dbReference>
<evidence type="ECO:0000313" key="2">
    <source>
        <dbReference type="EMBL" id="RGV03317.1"/>
    </source>
</evidence>
<comment type="caution">
    <text evidence="2">The sequence shown here is derived from an EMBL/GenBank/DDBJ whole genome shotgun (WGS) entry which is preliminary data.</text>
</comment>
<sequence length="154" mass="17689">MALTDMETKFCKLPLDFEALLNEDAGNNRLASCSEIDSIDQFIELLISTAPGEHTFDKEFGCEIFYLDFESIVSHTRWEGQFSEYITKAIARYEKRLANVYVRVAIDDMTRQDNVSGAPTVKKRVQVYVYGSLVHTGEKRCFYYVIYLGPISTR</sequence>
<reference evidence="2 3" key="1">
    <citation type="submission" date="2018-08" db="EMBL/GenBank/DDBJ databases">
        <title>A genome reference for cultivated species of the human gut microbiota.</title>
        <authorList>
            <person name="Zou Y."/>
            <person name="Xue W."/>
            <person name="Luo G."/>
        </authorList>
    </citation>
    <scope>NUCLEOTIDE SEQUENCE [LARGE SCALE GENOMIC DNA]</scope>
    <source>
        <strain evidence="2 3">AF14-8</strain>
    </source>
</reference>
<dbReference type="InterPro" id="IPR007048">
    <property type="entry name" value="IraD/Gp25-like"/>
</dbReference>
<evidence type="ECO:0000313" key="3">
    <source>
        <dbReference type="Proteomes" id="UP000285379"/>
    </source>
</evidence>
<dbReference type="AlphaFoldDB" id="A0A412VDH1"/>
<gene>
    <name evidence="2" type="ORF">DWW27_21505</name>
</gene>